<dbReference type="AlphaFoldDB" id="A0A917CSD3"/>
<keyword evidence="2" id="KW-1003">Cell membrane</keyword>
<dbReference type="PANTHER" id="PTHR32196:SF72">
    <property type="entry name" value="RIBOSE IMPORT PERMEASE PROTEIN RBSC"/>
    <property type="match status" value="1"/>
</dbReference>
<dbReference type="Proteomes" id="UP000637643">
    <property type="component" value="Unassembled WGS sequence"/>
</dbReference>
<dbReference type="EMBL" id="BMKR01000024">
    <property type="protein sequence ID" value="GGF96087.1"/>
    <property type="molecule type" value="Genomic_DNA"/>
</dbReference>
<protein>
    <submittedName>
        <fullName evidence="8">Ribose ABC transporter permease</fullName>
    </submittedName>
</protein>
<keyword evidence="3 7" id="KW-0812">Transmembrane</keyword>
<feature type="transmembrane region" description="Helical" evidence="7">
    <location>
        <begin position="253"/>
        <end position="281"/>
    </location>
</feature>
<keyword evidence="9" id="KW-1185">Reference proteome</keyword>
<name>A0A917CSD3_9BACL</name>
<feature type="region of interest" description="Disordered" evidence="6">
    <location>
        <begin position="320"/>
        <end position="351"/>
    </location>
</feature>
<reference evidence="8" key="2">
    <citation type="submission" date="2020-09" db="EMBL/GenBank/DDBJ databases">
        <authorList>
            <person name="Sun Q."/>
            <person name="Zhou Y."/>
        </authorList>
    </citation>
    <scope>NUCLEOTIDE SEQUENCE</scope>
    <source>
        <strain evidence="8">CGMCC 1.16134</strain>
    </source>
</reference>
<proteinExistence type="predicted"/>
<feature type="transmembrane region" description="Helical" evidence="7">
    <location>
        <begin position="162"/>
        <end position="183"/>
    </location>
</feature>
<sequence>MKDNMNWSLFWSTFKKTYSIYLVLLALFIVCSFANPNFLSVNNLTNISTQLAVTTILAFGQTILIISGMLDLSAGSVLALSGVFAVSAYKSTGSFTVAIVTGIVTGVVCNVVNAVMVSTFKTPPFIATLAMLTMARGVALLFTKGQNILQLEDFTILGQGSIGFIPIPVLFLIAFAIITWYLLRHTKFGRSLFAVGGNEEAAAASGINVSKVKYSAFIINGIFVGVAGILFMSRVNAGLPNGAINYEFTALTAAIIGGTSFSGGIGSAGGTLAGAFIVGFLDNIMNLTNVDSYMQQIIRGAIIALAVIYDIRSKNRRTKNTLGRIEDKSGKSGKSGGRRGEPIQEIAKGPH</sequence>
<accession>A0A917CSD3</accession>
<dbReference type="PANTHER" id="PTHR32196">
    <property type="entry name" value="ABC TRANSPORTER PERMEASE PROTEIN YPHD-RELATED-RELATED"/>
    <property type="match status" value="1"/>
</dbReference>
<evidence type="ECO:0000313" key="8">
    <source>
        <dbReference type="EMBL" id="GGF96087.1"/>
    </source>
</evidence>
<feature type="transmembrane region" description="Helical" evidence="7">
    <location>
        <begin position="95"/>
        <end position="116"/>
    </location>
</feature>
<keyword evidence="5 7" id="KW-0472">Membrane</keyword>
<comment type="caution">
    <text evidence="8">The sequence shown here is derived from an EMBL/GenBank/DDBJ whole genome shotgun (WGS) entry which is preliminary data.</text>
</comment>
<gene>
    <name evidence="8" type="primary">rbsC</name>
    <name evidence="8" type="ORF">GCM10010912_46260</name>
</gene>
<evidence type="ECO:0000256" key="6">
    <source>
        <dbReference type="SAM" id="MobiDB-lite"/>
    </source>
</evidence>
<feature type="transmembrane region" description="Helical" evidence="7">
    <location>
        <begin position="214"/>
        <end position="232"/>
    </location>
</feature>
<dbReference type="Pfam" id="PF02653">
    <property type="entry name" value="BPD_transp_2"/>
    <property type="match status" value="1"/>
</dbReference>
<evidence type="ECO:0000313" key="9">
    <source>
        <dbReference type="Proteomes" id="UP000637643"/>
    </source>
</evidence>
<feature type="transmembrane region" description="Helical" evidence="7">
    <location>
        <begin position="58"/>
        <end position="83"/>
    </location>
</feature>
<dbReference type="GO" id="GO:0005886">
    <property type="term" value="C:plasma membrane"/>
    <property type="evidence" value="ECO:0007669"/>
    <property type="project" value="UniProtKB-SubCell"/>
</dbReference>
<evidence type="ECO:0000256" key="5">
    <source>
        <dbReference type="ARBA" id="ARBA00023136"/>
    </source>
</evidence>
<feature type="transmembrane region" description="Helical" evidence="7">
    <location>
        <begin position="122"/>
        <end position="142"/>
    </location>
</feature>
<evidence type="ECO:0000256" key="1">
    <source>
        <dbReference type="ARBA" id="ARBA00004651"/>
    </source>
</evidence>
<evidence type="ECO:0000256" key="3">
    <source>
        <dbReference type="ARBA" id="ARBA00022692"/>
    </source>
</evidence>
<evidence type="ECO:0000256" key="4">
    <source>
        <dbReference type="ARBA" id="ARBA00022989"/>
    </source>
</evidence>
<dbReference type="RefSeq" id="WP_229696294.1">
    <property type="nucleotide sequence ID" value="NZ_BMKR01000024.1"/>
</dbReference>
<dbReference type="CDD" id="cd06579">
    <property type="entry name" value="TM_PBP1_transp_AraH_like"/>
    <property type="match status" value="1"/>
</dbReference>
<reference evidence="8" key="1">
    <citation type="journal article" date="2014" name="Int. J. Syst. Evol. Microbiol.">
        <title>Complete genome sequence of Corynebacterium casei LMG S-19264T (=DSM 44701T), isolated from a smear-ripened cheese.</title>
        <authorList>
            <consortium name="US DOE Joint Genome Institute (JGI-PGF)"/>
            <person name="Walter F."/>
            <person name="Albersmeier A."/>
            <person name="Kalinowski J."/>
            <person name="Ruckert C."/>
        </authorList>
    </citation>
    <scope>NUCLEOTIDE SEQUENCE</scope>
    <source>
        <strain evidence="8">CGMCC 1.16134</strain>
    </source>
</reference>
<dbReference type="InterPro" id="IPR001851">
    <property type="entry name" value="ABC_transp_permease"/>
</dbReference>
<dbReference type="GO" id="GO:0022857">
    <property type="term" value="F:transmembrane transporter activity"/>
    <property type="evidence" value="ECO:0007669"/>
    <property type="project" value="InterPro"/>
</dbReference>
<organism evidence="8 9">
    <name type="scientific">Paenibacillus albidus</name>
    <dbReference type="NCBI Taxonomy" id="2041023"/>
    <lineage>
        <taxon>Bacteria</taxon>
        <taxon>Bacillati</taxon>
        <taxon>Bacillota</taxon>
        <taxon>Bacilli</taxon>
        <taxon>Bacillales</taxon>
        <taxon>Paenibacillaceae</taxon>
        <taxon>Paenibacillus</taxon>
    </lineage>
</organism>
<evidence type="ECO:0000256" key="2">
    <source>
        <dbReference type="ARBA" id="ARBA00022475"/>
    </source>
</evidence>
<keyword evidence="4 7" id="KW-1133">Transmembrane helix</keyword>
<evidence type="ECO:0000256" key="7">
    <source>
        <dbReference type="SAM" id="Phobius"/>
    </source>
</evidence>
<comment type="subcellular location">
    <subcellularLocation>
        <location evidence="1">Cell membrane</location>
        <topology evidence="1">Multi-pass membrane protein</topology>
    </subcellularLocation>
</comment>